<reference evidence="1" key="1">
    <citation type="journal article" date="2015" name="Nature">
        <title>Complex archaea that bridge the gap between prokaryotes and eukaryotes.</title>
        <authorList>
            <person name="Spang A."/>
            <person name="Saw J.H."/>
            <person name="Jorgensen S.L."/>
            <person name="Zaremba-Niedzwiedzka K."/>
            <person name="Martijn J."/>
            <person name="Lind A.E."/>
            <person name="van Eijk R."/>
            <person name="Schleper C."/>
            <person name="Guy L."/>
            <person name="Ettema T.J."/>
        </authorList>
    </citation>
    <scope>NUCLEOTIDE SEQUENCE</scope>
</reference>
<gene>
    <name evidence="1" type="ORF">LCGC14_2374970</name>
</gene>
<sequence length="71" mass="8053">MILPFVIIIVFVVVMIFARRNAATRDCRWREDRPGDKGALRKYNCIACGAEAYRSEGPPDRCLKGLDAPRL</sequence>
<name>A0A0F9C2M7_9ZZZZ</name>
<comment type="caution">
    <text evidence="1">The sequence shown here is derived from an EMBL/GenBank/DDBJ whole genome shotgun (WGS) entry which is preliminary data.</text>
</comment>
<proteinExistence type="predicted"/>
<protein>
    <submittedName>
        <fullName evidence="1">Uncharacterized protein</fullName>
    </submittedName>
</protein>
<evidence type="ECO:0000313" key="1">
    <source>
        <dbReference type="EMBL" id="KKL28455.1"/>
    </source>
</evidence>
<organism evidence="1">
    <name type="scientific">marine sediment metagenome</name>
    <dbReference type="NCBI Taxonomy" id="412755"/>
    <lineage>
        <taxon>unclassified sequences</taxon>
        <taxon>metagenomes</taxon>
        <taxon>ecological metagenomes</taxon>
    </lineage>
</organism>
<dbReference type="EMBL" id="LAZR01035092">
    <property type="protein sequence ID" value="KKL28455.1"/>
    <property type="molecule type" value="Genomic_DNA"/>
</dbReference>
<accession>A0A0F9C2M7</accession>
<dbReference type="AlphaFoldDB" id="A0A0F9C2M7"/>